<keyword evidence="2" id="KW-0472">Membrane</keyword>
<feature type="compositionally biased region" description="Pro residues" evidence="1">
    <location>
        <begin position="69"/>
        <end position="85"/>
    </location>
</feature>
<keyword evidence="4" id="KW-1185">Reference proteome</keyword>
<dbReference type="Proteomes" id="UP001160130">
    <property type="component" value="Unassembled WGS sequence"/>
</dbReference>
<keyword evidence="2" id="KW-1133">Transmembrane helix</keyword>
<protein>
    <submittedName>
        <fullName evidence="3">Uncharacterized protein</fullName>
    </submittedName>
</protein>
<evidence type="ECO:0000313" key="4">
    <source>
        <dbReference type="Proteomes" id="UP001160130"/>
    </source>
</evidence>
<proteinExistence type="predicted"/>
<organism evidence="3 4">
    <name type="scientific">Mycolicibacterium frederiksbergense</name>
    <dbReference type="NCBI Taxonomy" id="117567"/>
    <lineage>
        <taxon>Bacteria</taxon>
        <taxon>Bacillati</taxon>
        <taxon>Actinomycetota</taxon>
        <taxon>Actinomycetes</taxon>
        <taxon>Mycobacteriales</taxon>
        <taxon>Mycobacteriaceae</taxon>
        <taxon>Mycolicibacterium</taxon>
    </lineage>
</organism>
<evidence type="ECO:0000256" key="1">
    <source>
        <dbReference type="SAM" id="MobiDB-lite"/>
    </source>
</evidence>
<comment type="caution">
    <text evidence="3">The sequence shown here is derived from an EMBL/GenBank/DDBJ whole genome shotgun (WGS) entry which is preliminary data.</text>
</comment>
<feature type="transmembrane region" description="Helical" evidence="2">
    <location>
        <begin position="108"/>
        <end position="127"/>
    </location>
</feature>
<sequence length="274" mass="28637">MPAGQVSACQNFLMIEQTLAAGSAAESFGYLIGSLFIPGAGLLLLIIGLRQRSASRRQPPGQIGYPQHPGYPPTPGYPPGYPQNPPGVYQAGPYPQAYPPVARKSRGTALIVIGALILVFGLFGLVAKTALHSSKSAAGGGLSIGDCITGDQYSSANMNPEPVSCSNPDAVYQLALKGDGSAICPDGERDESRYGVLTNSSRTYCFILDADEGECFDVEVAKGLFTPLECSDPAAVTKIAKRVDGSTDTSVCGPDGQAVTFPQPQRVYCVEEPS</sequence>
<evidence type="ECO:0000313" key="3">
    <source>
        <dbReference type="EMBL" id="MDH6198038.1"/>
    </source>
</evidence>
<reference evidence="3 4" key="1">
    <citation type="submission" date="2023-04" db="EMBL/GenBank/DDBJ databases">
        <title>Forest soil microbial communities from Buena Vista Peninsula, Colon Province, Panama.</title>
        <authorList>
            <person name="Bouskill N."/>
        </authorList>
    </citation>
    <scope>NUCLEOTIDE SEQUENCE [LARGE SCALE GENOMIC DNA]</scope>
    <source>
        <strain evidence="3 4">AC80</strain>
    </source>
</reference>
<evidence type="ECO:0000256" key="2">
    <source>
        <dbReference type="SAM" id="Phobius"/>
    </source>
</evidence>
<accession>A0ABT6L503</accession>
<name>A0ABT6L503_9MYCO</name>
<feature type="region of interest" description="Disordered" evidence="1">
    <location>
        <begin position="57"/>
        <end position="86"/>
    </location>
</feature>
<keyword evidence="2" id="KW-0812">Transmembrane</keyword>
<gene>
    <name evidence="3" type="ORF">M2272_004697</name>
</gene>
<feature type="transmembrane region" description="Helical" evidence="2">
    <location>
        <begin position="28"/>
        <end position="49"/>
    </location>
</feature>
<dbReference type="EMBL" id="JARXVE010000009">
    <property type="protein sequence ID" value="MDH6198038.1"/>
    <property type="molecule type" value="Genomic_DNA"/>
</dbReference>